<organism evidence="2">
    <name type="scientific">Dimorphostylis asiatica</name>
    <dbReference type="NCBI Taxonomy" id="2840398"/>
    <lineage>
        <taxon>Eukaryota</taxon>
        <taxon>Metazoa</taxon>
        <taxon>Ecdysozoa</taxon>
        <taxon>Arthropoda</taxon>
        <taxon>Crustacea</taxon>
        <taxon>Multicrustacea</taxon>
        <taxon>Malacostraca</taxon>
        <taxon>Eumalacostraca</taxon>
        <taxon>Peracarida</taxon>
        <taxon>Cumacea</taxon>
        <taxon>Diastylidae</taxon>
        <taxon>Dimorphostylis</taxon>
    </lineage>
</organism>
<evidence type="ECO:0000313" key="2">
    <source>
        <dbReference type="EMBL" id="QXX99496.1"/>
    </source>
</evidence>
<dbReference type="AlphaFoldDB" id="A0A8F8FFQ4"/>
<protein>
    <submittedName>
        <fullName evidence="2">ATP synthase F0 subunit 8</fullName>
    </submittedName>
</protein>
<dbReference type="EMBL" id="MZ240751">
    <property type="protein sequence ID" value="QXX99496.1"/>
    <property type="molecule type" value="Genomic_DNA"/>
</dbReference>
<evidence type="ECO:0000256" key="1">
    <source>
        <dbReference type="SAM" id="Phobius"/>
    </source>
</evidence>
<reference evidence="2" key="1">
    <citation type="submission" date="2021-05" db="EMBL/GenBank/DDBJ databases">
        <title>Mitochondrial complete genome of Dimorphostylis asiatica.</title>
        <authorList>
            <person name="Park J."/>
        </authorList>
    </citation>
    <scope>NUCLEOTIDE SEQUENCE</scope>
</reference>
<keyword evidence="1" id="KW-0812">Transmembrane</keyword>
<keyword evidence="1" id="KW-1133">Transmembrane helix</keyword>
<sequence length="50" mass="6001">MPQMAPMPWMMIMVMVISTMMMMISMNHFTVSNIQFCSIKKKKLEPLFKW</sequence>
<geneLocation type="mitochondrion" evidence="2"/>
<proteinExistence type="predicted"/>
<gene>
    <name evidence="2" type="primary">ATP8</name>
</gene>
<keyword evidence="1" id="KW-0472">Membrane</keyword>
<keyword evidence="2" id="KW-0496">Mitochondrion</keyword>
<name>A0A8F8FFQ4_9CRUS</name>
<feature type="transmembrane region" description="Helical" evidence="1">
    <location>
        <begin position="6"/>
        <end position="24"/>
    </location>
</feature>
<accession>A0A8F8FFQ4</accession>